<gene>
    <name evidence="2" type="ORF">CDL12_14386</name>
</gene>
<reference evidence="3" key="1">
    <citation type="journal article" date="2018" name="Gigascience">
        <title>Genome assembly of the Pink Ipe (Handroanthus impetiginosus, Bignoniaceae), a highly valued, ecologically keystone Neotropical timber forest tree.</title>
        <authorList>
            <person name="Silva-Junior O.B."/>
            <person name="Grattapaglia D."/>
            <person name="Novaes E."/>
            <person name="Collevatti R.G."/>
        </authorList>
    </citation>
    <scope>NUCLEOTIDE SEQUENCE [LARGE SCALE GENOMIC DNA]</scope>
    <source>
        <strain evidence="3">cv. UFG-1</strain>
    </source>
</reference>
<proteinExistence type="predicted"/>
<feature type="transmembrane region" description="Helical" evidence="1">
    <location>
        <begin position="50"/>
        <end position="73"/>
    </location>
</feature>
<sequence length="96" mass="10702">MISLNIIQYLCFTLFINEQNSWRGTGLIMIDYACCYVLQNIYGHLFVDSLLVILFGNAVLIDATAAGVVVNTGKLLQKRTKKKNSLISFSPLAPFL</sequence>
<dbReference type="AlphaFoldDB" id="A0A2G9H6R4"/>
<keyword evidence="1" id="KW-0472">Membrane</keyword>
<name>A0A2G9H6R4_9LAMI</name>
<evidence type="ECO:0000313" key="3">
    <source>
        <dbReference type="Proteomes" id="UP000231279"/>
    </source>
</evidence>
<protein>
    <submittedName>
        <fullName evidence="2">Uncharacterized protein</fullName>
    </submittedName>
</protein>
<evidence type="ECO:0000313" key="2">
    <source>
        <dbReference type="EMBL" id="PIN13000.1"/>
    </source>
</evidence>
<organism evidence="2 3">
    <name type="scientific">Handroanthus impetiginosus</name>
    <dbReference type="NCBI Taxonomy" id="429701"/>
    <lineage>
        <taxon>Eukaryota</taxon>
        <taxon>Viridiplantae</taxon>
        <taxon>Streptophyta</taxon>
        <taxon>Embryophyta</taxon>
        <taxon>Tracheophyta</taxon>
        <taxon>Spermatophyta</taxon>
        <taxon>Magnoliopsida</taxon>
        <taxon>eudicotyledons</taxon>
        <taxon>Gunneridae</taxon>
        <taxon>Pentapetalae</taxon>
        <taxon>asterids</taxon>
        <taxon>lamiids</taxon>
        <taxon>Lamiales</taxon>
        <taxon>Bignoniaceae</taxon>
        <taxon>Crescentiina</taxon>
        <taxon>Tabebuia alliance</taxon>
        <taxon>Handroanthus</taxon>
    </lineage>
</organism>
<keyword evidence="3" id="KW-1185">Reference proteome</keyword>
<dbReference type="EMBL" id="NKXS01002570">
    <property type="protein sequence ID" value="PIN13000.1"/>
    <property type="molecule type" value="Genomic_DNA"/>
</dbReference>
<evidence type="ECO:0000256" key="1">
    <source>
        <dbReference type="SAM" id="Phobius"/>
    </source>
</evidence>
<accession>A0A2G9H6R4</accession>
<dbReference type="Proteomes" id="UP000231279">
    <property type="component" value="Unassembled WGS sequence"/>
</dbReference>
<keyword evidence="1" id="KW-0812">Transmembrane</keyword>
<comment type="caution">
    <text evidence="2">The sequence shown here is derived from an EMBL/GenBank/DDBJ whole genome shotgun (WGS) entry which is preliminary data.</text>
</comment>
<keyword evidence="1" id="KW-1133">Transmembrane helix</keyword>